<reference evidence="1 2" key="1">
    <citation type="submission" date="2019-05" db="EMBL/GenBank/DDBJ databases">
        <title>Mikania micrantha, genome provides insights into the molecular mechanism of rapid growth.</title>
        <authorList>
            <person name="Liu B."/>
        </authorList>
    </citation>
    <scope>NUCLEOTIDE SEQUENCE [LARGE SCALE GENOMIC DNA]</scope>
    <source>
        <strain evidence="1">NLD-2019</strain>
        <tissue evidence="1">Leaf</tissue>
    </source>
</reference>
<dbReference type="EMBL" id="SZYD01000017">
    <property type="protein sequence ID" value="KAD3066548.1"/>
    <property type="molecule type" value="Genomic_DNA"/>
</dbReference>
<organism evidence="1 2">
    <name type="scientific">Mikania micrantha</name>
    <name type="common">bitter vine</name>
    <dbReference type="NCBI Taxonomy" id="192012"/>
    <lineage>
        <taxon>Eukaryota</taxon>
        <taxon>Viridiplantae</taxon>
        <taxon>Streptophyta</taxon>
        <taxon>Embryophyta</taxon>
        <taxon>Tracheophyta</taxon>
        <taxon>Spermatophyta</taxon>
        <taxon>Magnoliopsida</taxon>
        <taxon>eudicotyledons</taxon>
        <taxon>Gunneridae</taxon>
        <taxon>Pentapetalae</taxon>
        <taxon>asterids</taxon>
        <taxon>campanulids</taxon>
        <taxon>Asterales</taxon>
        <taxon>Asteraceae</taxon>
        <taxon>Asteroideae</taxon>
        <taxon>Heliantheae alliance</taxon>
        <taxon>Eupatorieae</taxon>
        <taxon>Mikania</taxon>
    </lineage>
</organism>
<accession>A0A5N6LY92</accession>
<name>A0A5N6LY92_9ASTR</name>
<sequence>MAEDGKGNLVIARGKKQGLLYLVEVPAKGVTVPVKQDKVWFAESKGQKKVHLASVKPGAKVVQAERGRRFKPVRGFGNSGSTVRVSGTVIKQQWVLKTRISTAKISPVDYLLNLESVNIPRCISRYGGMCKPVETEDESVMVTVMTDALKLSEASTSPSGLEDCLTKITGVTGRLDYCVLGWRA</sequence>
<evidence type="ECO:0000313" key="2">
    <source>
        <dbReference type="Proteomes" id="UP000326396"/>
    </source>
</evidence>
<evidence type="ECO:0000313" key="1">
    <source>
        <dbReference type="EMBL" id="KAD3066548.1"/>
    </source>
</evidence>
<keyword evidence="2" id="KW-1185">Reference proteome</keyword>
<protein>
    <submittedName>
        <fullName evidence="1">Uncharacterized protein</fullName>
    </submittedName>
</protein>
<comment type="caution">
    <text evidence="1">The sequence shown here is derived from an EMBL/GenBank/DDBJ whole genome shotgun (WGS) entry which is preliminary data.</text>
</comment>
<dbReference type="Proteomes" id="UP000326396">
    <property type="component" value="Linkage Group LG7"/>
</dbReference>
<dbReference type="AlphaFoldDB" id="A0A5N6LY92"/>
<proteinExistence type="predicted"/>
<gene>
    <name evidence="1" type="ORF">E3N88_34428</name>
</gene>